<feature type="disulfide bond" evidence="8">
    <location>
        <begin position="170"/>
        <end position="185"/>
    </location>
</feature>
<evidence type="ECO:0000256" key="3">
    <source>
        <dbReference type="ARBA" id="ARBA00022692"/>
    </source>
</evidence>
<evidence type="ECO:0000256" key="6">
    <source>
        <dbReference type="ARBA" id="ARBA00023136"/>
    </source>
</evidence>
<protein>
    <submittedName>
        <fullName evidence="10">Uncharacterized protein</fullName>
    </submittedName>
</protein>
<keyword evidence="7 8" id="KW-1015">Disulfide bond</keyword>
<feature type="disulfide bond" evidence="8">
    <location>
        <begin position="227"/>
        <end position="239"/>
    </location>
</feature>
<keyword evidence="6 9" id="KW-0472">Membrane</keyword>
<dbReference type="PRINTS" id="PR00261">
    <property type="entry name" value="LDLRECEPTOR"/>
</dbReference>
<accession>A0AAN7S8I8</accession>
<evidence type="ECO:0000256" key="2">
    <source>
        <dbReference type="ARBA" id="ARBA00004308"/>
    </source>
</evidence>
<organism evidence="10 11">
    <name type="scientific">Aquatica leii</name>
    <dbReference type="NCBI Taxonomy" id="1421715"/>
    <lineage>
        <taxon>Eukaryota</taxon>
        <taxon>Metazoa</taxon>
        <taxon>Ecdysozoa</taxon>
        <taxon>Arthropoda</taxon>
        <taxon>Hexapoda</taxon>
        <taxon>Insecta</taxon>
        <taxon>Pterygota</taxon>
        <taxon>Neoptera</taxon>
        <taxon>Endopterygota</taxon>
        <taxon>Coleoptera</taxon>
        <taxon>Polyphaga</taxon>
        <taxon>Elateriformia</taxon>
        <taxon>Elateroidea</taxon>
        <taxon>Lampyridae</taxon>
        <taxon>Luciolinae</taxon>
        <taxon>Aquatica</taxon>
    </lineage>
</organism>
<evidence type="ECO:0000256" key="1">
    <source>
        <dbReference type="ARBA" id="ARBA00004167"/>
    </source>
</evidence>
<feature type="disulfide bond" evidence="8">
    <location>
        <begin position="234"/>
        <end position="252"/>
    </location>
</feature>
<dbReference type="PROSITE" id="PS50068">
    <property type="entry name" value="LDLRA_2"/>
    <property type="match status" value="3"/>
</dbReference>
<evidence type="ECO:0000256" key="4">
    <source>
        <dbReference type="ARBA" id="ARBA00022737"/>
    </source>
</evidence>
<dbReference type="InterPro" id="IPR023415">
    <property type="entry name" value="LDLR_class-A_CS"/>
</dbReference>
<evidence type="ECO:0000256" key="5">
    <source>
        <dbReference type="ARBA" id="ARBA00022989"/>
    </source>
</evidence>
<dbReference type="SMART" id="SM00192">
    <property type="entry name" value="LDLa"/>
    <property type="match status" value="3"/>
</dbReference>
<keyword evidence="5 9" id="KW-1133">Transmembrane helix</keyword>
<sequence length="266" mass="30723">MYYSDDHIFVISKNSIIKRNIFGHKWILKVNETEDINKTSKIKIAAYSLVFTSILIAVCFGIFVSIDLKLFQFTKIKSFQMNFTEITKETLCNCTNDEVCLKIVENLTPKCRSIVDRKDPTGCGGLCRINEEYCKKIHLRVYQCRELIKLNCSTEQFNCGNRCVPMKMRCDGIINCSNGKDEQNCDCDLTTHFHCGNSTSCLHQSRRCDGKVDCWDNFDEAECGYRCPGERVPCRNGQCIKKEHFCDGQYQCMDKSDEFEGCKIRR</sequence>
<dbReference type="CDD" id="cd00112">
    <property type="entry name" value="LDLa"/>
    <property type="match status" value="3"/>
</dbReference>
<evidence type="ECO:0000256" key="9">
    <source>
        <dbReference type="SAM" id="Phobius"/>
    </source>
</evidence>
<comment type="caution">
    <text evidence="10">The sequence shown here is derived from an EMBL/GenBank/DDBJ whole genome shotgun (WGS) entry which is preliminary data.</text>
</comment>
<dbReference type="Gene3D" id="4.10.400.10">
    <property type="entry name" value="Low-density Lipoprotein Receptor"/>
    <property type="match status" value="3"/>
</dbReference>
<gene>
    <name evidence="10" type="ORF">RN001_010322</name>
</gene>
<dbReference type="PROSITE" id="PS01209">
    <property type="entry name" value="LDLRA_1"/>
    <property type="match status" value="1"/>
</dbReference>
<keyword evidence="4" id="KW-0677">Repeat</keyword>
<dbReference type="InterPro" id="IPR036055">
    <property type="entry name" value="LDL_receptor-like_sf"/>
</dbReference>
<evidence type="ECO:0000313" key="10">
    <source>
        <dbReference type="EMBL" id="KAK4877816.1"/>
    </source>
</evidence>
<dbReference type="Proteomes" id="UP001353858">
    <property type="component" value="Unassembled WGS sequence"/>
</dbReference>
<comment type="caution">
    <text evidence="8">Lacks conserved residue(s) required for the propagation of feature annotation.</text>
</comment>
<feature type="transmembrane region" description="Helical" evidence="9">
    <location>
        <begin position="44"/>
        <end position="68"/>
    </location>
</feature>
<evidence type="ECO:0000256" key="8">
    <source>
        <dbReference type="PROSITE-ProRule" id="PRU00124"/>
    </source>
</evidence>
<dbReference type="AlphaFoldDB" id="A0AAN7S8I8"/>
<feature type="disulfide bond" evidence="8">
    <location>
        <begin position="208"/>
        <end position="223"/>
    </location>
</feature>
<evidence type="ECO:0000313" key="11">
    <source>
        <dbReference type="Proteomes" id="UP001353858"/>
    </source>
</evidence>
<dbReference type="PANTHER" id="PTHR24270">
    <property type="entry name" value="LOW-DENSITY LIPOPROTEIN RECEPTOR-RELATED"/>
    <property type="match status" value="1"/>
</dbReference>
<evidence type="ECO:0000256" key="7">
    <source>
        <dbReference type="ARBA" id="ARBA00023157"/>
    </source>
</evidence>
<dbReference type="EMBL" id="JARPUR010000004">
    <property type="protein sequence ID" value="KAK4877816.1"/>
    <property type="molecule type" value="Genomic_DNA"/>
</dbReference>
<dbReference type="GO" id="GO:0005886">
    <property type="term" value="C:plasma membrane"/>
    <property type="evidence" value="ECO:0007669"/>
    <property type="project" value="TreeGrafter"/>
</dbReference>
<keyword evidence="11" id="KW-1185">Reference proteome</keyword>
<dbReference type="SUPFAM" id="SSF57424">
    <property type="entry name" value="LDL receptor-like module"/>
    <property type="match status" value="3"/>
</dbReference>
<dbReference type="Pfam" id="PF00057">
    <property type="entry name" value="Ldl_recept_a"/>
    <property type="match status" value="3"/>
</dbReference>
<reference evidence="11" key="1">
    <citation type="submission" date="2023-01" db="EMBL/GenBank/DDBJ databases">
        <title>Key to firefly adult light organ development and bioluminescence: homeobox transcription factors regulate luciferase expression and transportation to peroxisome.</title>
        <authorList>
            <person name="Fu X."/>
        </authorList>
    </citation>
    <scope>NUCLEOTIDE SEQUENCE [LARGE SCALE GENOMIC DNA]</scope>
</reference>
<dbReference type="InterPro" id="IPR002172">
    <property type="entry name" value="LDrepeatLR_classA_rpt"/>
</dbReference>
<dbReference type="GO" id="GO:0016192">
    <property type="term" value="P:vesicle-mediated transport"/>
    <property type="evidence" value="ECO:0007669"/>
    <property type="project" value="UniProtKB-ARBA"/>
</dbReference>
<name>A0AAN7S8I8_9COLE</name>
<proteinExistence type="predicted"/>
<comment type="subcellular location">
    <subcellularLocation>
        <location evidence="2">Endomembrane system</location>
    </subcellularLocation>
    <subcellularLocation>
        <location evidence="1">Membrane</location>
        <topology evidence="1">Single-pass membrane protein</topology>
    </subcellularLocation>
</comment>
<dbReference type="GO" id="GO:0012505">
    <property type="term" value="C:endomembrane system"/>
    <property type="evidence" value="ECO:0007669"/>
    <property type="project" value="UniProtKB-SubCell"/>
</dbReference>
<dbReference type="InterPro" id="IPR050685">
    <property type="entry name" value="LDLR"/>
</dbReference>
<keyword evidence="3 9" id="KW-0812">Transmembrane</keyword>